<proteinExistence type="predicted"/>
<gene>
    <name evidence="3" type="primary">LOC130496001</name>
</gene>
<feature type="compositionally biased region" description="Polar residues" evidence="1">
    <location>
        <begin position="48"/>
        <end position="57"/>
    </location>
</feature>
<reference evidence="2" key="1">
    <citation type="journal article" date="2019" name="Database">
        <title>The radish genome database (RadishGD): an integrated information resource for radish genomics.</title>
        <authorList>
            <person name="Yu H.J."/>
            <person name="Baek S."/>
            <person name="Lee Y.J."/>
            <person name="Cho A."/>
            <person name="Mun J.H."/>
        </authorList>
    </citation>
    <scope>NUCLEOTIDE SEQUENCE [LARGE SCALE GENOMIC DNA]</scope>
    <source>
        <strain evidence="2">cv. WK10039</strain>
    </source>
</reference>
<accession>A0A9W3BWN2</accession>
<evidence type="ECO:0000256" key="1">
    <source>
        <dbReference type="SAM" id="MobiDB-lite"/>
    </source>
</evidence>
<dbReference type="PANTHER" id="PTHR37218:SF2">
    <property type="entry name" value="COILED-COIL PROTEIN"/>
    <property type="match status" value="1"/>
</dbReference>
<dbReference type="PANTHER" id="PTHR37218">
    <property type="entry name" value="COILED-COIL PROTEIN"/>
    <property type="match status" value="1"/>
</dbReference>
<dbReference type="RefSeq" id="XP_056843701.1">
    <property type="nucleotide sequence ID" value="XM_056987721.1"/>
</dbReference>
<sequence length="148" mass="17184">MGGKGEKRREKNYLAADGRTGETPFKLCNNQNVKPGSDFEQRNGEGYITSSDQENDVTLNKGDEKRKMNQINDLRFEQELAELDGLFKRKERKNKYWEAKKQKKNQGKTEDTLRENFQKHEQIRFGDVVQAPPKLAVVPKVYSLTIDF</sequence>
<dbReference type="Proteomes" id="UP000504610">
    <property type="component" value="Chromosome 6"/>
</dbReference>
<name>A0A9W3BWN2_RAPSA</name>
<keyword evidence="2" id="KW-1185">Reference proteome</keyword>
<dbReference type="AlphaFoldDB" id="A0A9W3BWN2"/>
<dbReference type="KEGG" id="rsz:130496001"/>
<evidence type="ECO:0000313" key="3">
    <source>
        <dbReference type="RefSeq" id="XP_056843701.1"/>
    </source>
</evidence>
<dbReference type="OrthoDB" id="673745at2759"/>
<dbReference type="GeneID" id="130496001"/>
<feature type="compositionally biased region" description="Basic and acidic residues" evidence="1">
    <location>
        <begin position="1"/>
        <end position="12"/>
    </location>
</feature>
<feature type="region of interest" description="Disordered" evidence="1">
    <location>
        <begin position="1"/>
        <end position="57"/>
    </location>
</feature>
<reference evidence="3" key="2">
    <citation type="submission" date="2025-08" db="UniProtKB">
        <authorList>
            <consortium name="RefSeq"/>
        </authorList>
    </citation>
    <scope>IDENTIFICATION</scope>
    <source>
        <tissue evidence="3">Leaf</tissue>
    </source>
</reference>
<protein>
    <submittedName>
        <fullName evidence="3">LOW QUALITY PROTEIN: uncharacterized protein LOC130496001</fullName>
    </submittedName>
</protein>
<organism evidence="2 3">
    <name type="scientific">Raphanus sativus</name>
    <name type="common">Radish</name>
    <name type="synonym">Raphanus raphanistrum var. sativus</name>
    <dbReference type="NCBI Taxonomy" id="3726"/>
    <lineage>
        <taxon>Eukaryota</taxon>
        <taxon>Viridiplantae</taxon>
        <taxon>Streptophyta</taxon>
        <taxon>Embryophyta</taxon>
        <taxon>Tracheophyta</taxon>
        <taxon>Spermatophyta</taxon>
        <taxon>Magnoliopsida</taxon>
        <taxon>eudicotyledons</taxon>
        <taxon>Gunneridae</taxon>
        <taxon>Pentapetalae</taxon>
        <taxon>rosids</taxon>
        <taxon>malvids</taxon>
        <taxon>Brassicales</taxon>
        <taxon>Brassicaceae</taxon>
        <taxon>Brassiceae</taxon>
        <taxon>Raphanus</taxon>
    </lineage>
</organism>
<evidence type="ECO:0000313" key="2">
    <source>
        <dbReference type="Proteomes" id="UP000504610"/>
    </source>
</evidence>